<name>A0ABT7EJX1_9GAMM</name>
<dbReference type="InterPro" id="IPR039556">
    <property type="entry name" value="ICL/PEPM"/>
</dbReference>
<comment type="caution">
    <text evidence="2">The sequence shown here is derived from an EMBL/GenBank/DDBJ whole genome shotgun (WGS) entry which is preliminary data.</text>
</comment>
<dbReference type="Pfam" id="PF13714">
    <property type="entry name" value="PEP_mutase"/>
    <property type="match status" value="1"/>
</dbReference>
<dbReference type="CDD" id="cd00377">
    <property type="entry name" value="ICL_PEPM"/>
    <property type="match status" value="1"/>
</dbReference>
<dbReference type="GO" id="GO:0016829">
    <property type="term" value="F:lyase activity"/>
    <property type="evidence" value="ECO:0007669"/>
    <property type="project" value="UniProtKB-KW"/>
</dbReference>
<sequence>MNEFYALHQQVTPLLLANVWDAPSAKCAEQAGYQAMGTSSAALAAVLGYEDGENIPFEELLFVVKRITASSLLPLSVDIESGFSKDPRVITDHIQQLAELGVVGINIEDSRVQNTRSLCDKDEFADLLTQVCAQLAARDVHIFINVRCDVFLLGVENAVEEACIRAHSYQMAGANGLFFPCITAEQDISKVTRSTSLPINVMAMPELPSVAKLTELGVKRISTGNFAHMAVYERLTATLTQIKAQGSCTSLFE</sequence>
<keyword evidence="3" id="KW-1185">Reference proteome</keyword>
<protein>
    <submittedName>
        <fullName evidence="2">Isocitrate lyase/phosphoenolpyruvate mutase family protein</fullName>
    </submittedName>
</protein>
<dbReference type="InterPro" id="IPR040442">
    <property type="entry name" value="Pyrv_kinase-like_dom_sf"/>
</dbReference>
<gene>
    <name evidence="2" type="ORF">QNM18_09830</name>
</gene>
<evidence type="ECO:0000313" key="2">
    <source>
        <dbReference type="EMBL" id="MDK2595342.1"/>
    </source>
</evidence>
<proteinExistence type="predicted"/>
<evidence type="ECO:0000313" key="3">
    <source>
        <dbReference type="Proteomes" id="UP001231915"/>
    </source>
</evidence>
<reference evidence="2 3" key="1">
    <citation type="submission" date="2023-05" db="EMBL/GenBank/DDBJ databases">
        <title>Pseudoalteromonas ardens sp. nov., Pseudoalteromonas obscura sp. nov., and Pseudoalteromonas umbrosa sp. nov., isolated from the coral Montipora capitata.</title>
        <authorList>
            <person name="Thomas E.M."/>
            <person name="Smith E.M."/>
            <person name="Papke E."/>
            <person name="Shlafstein M.D."/>
            <person name="Oline D.K."/>
            <person name="Videau P."/>
            <person name="Saw J.H."/>
            <person name="Strangman W.K."/>
            <person name="Ushijima B."/>
        </authorList>
    </citation>
    <scope>NUCLEOTIDE SEQUENCE [LARGE SCALE GENOMIC DNA]</scope>
    <source>
        <strain evidence="2 3">P94</strain>
    </source>
</reference>
<dbReference type="PANTHER" id="PTHR42905">
    <property type="entry name" value="PHOSPHOENOLPYRUVATE CARBOXYLASE"/>
    <property type="match status" value="1"/>
</dbReference>
<evidence type="ECO:0000256" key="1">
    <source>
        <dbReference type="ARBA" id="ARBA00022723"/>
    </source>
</evidence>
<dbReference type="PANTHER" id="PTHR42905:SF16">
    <property type="entry name" value="CARBOXYPHOSPHONOENOLPYRUVATE PHOSPHONOMUTASE-LIKE PROTEIN (AFU_ORTHOLOGUE AFUA_5G07230)"/>
    <property type="match status" value="1"/>
</dbReference>
<dbReference type="RefSeq" id="WP_284137071.1">
    <property type="nucleotide sequence ID" value="NZ_JASJUT010000003.1"/>
</dbReference>
<dbReference type="SUPFAM" id="SSF51621">
    <property type="entry name" value="Phosphoenolpyruvate/pyruvate domain"/>
    <property type="match status" value="1"/>
</dbReference>
<dbReference type="Gene3D" id="3.20.20.60">
    <property type="entry name" value="Phosphoenolpyruvate-binding domains"/>
    <property type="match status" value="1"/>
</dbReference>
<accession>A0ABT7EJX1</accession>
<organism evidence="2 3">
    <name type="scientific">Pseudoalteromonas obscura</name>
    <dbReference type="NCBI Taxonomy" id="3048491"/>
    <lineage>
        <taxon>Bacteria</taxon>
        <taxon>Pseudomonadati</taxon>
        <taxon>Pseudomonadota</taxon>
        <taxon>Gammaproteobacteria</taxon>
        <taxon>Alteromonadales</taxon>
        <taxon>Pseudoalteromonadaceae</taxon>
        <taxon>Pseudoalteromonas</taxon>
    </lineage>
</organism>
<dbReference type="Proteomes" id="UP001231915">
    <property type="component" value="Unassembled WGS sequence"/>
</dbReference>
<dbReference type="EMBL" id="JASJUT010000003">
    <property type="protein sequence ID" value="MDK2595342.1"/>
    <property type="molecule type" value="Genomic_DNA"/>
</dbReference>
<keyword evidence="1" id="KW-0479">Metal-binding</keyword>
<dbReference type="InterPro" id="IPR015813">
    <property type="entry name" value="Pyrv/PenolPyrv_kinase-like_dom"/>
</dbReference>
<keyword evidence="2" id="KW-0456">Lyase</keyword>